<keyword evidence="1" id="KW-0597">Phosphoprotein</keyword>
<evidence type="ECO:0000313" key="3">
    <source>
        <dbReference type="EMBL" id="SNB66724.1"/>
    </source>
</evidence>
<dbReference type="Pfam" id="PF00072">
    <property type="entry name" value="Response_reg"/>
    <property type="match status" value="1"/>
</dbReference>
<organism evidence="3 4">
    <name type="scientific">Arboricoccus pini</name>
    <dbReference type="NCBI Taxonomy" id="1963835"/>
    <lineage>
        <taxon>Bacteria</taxon>
        <taxon>Pseudomonadati</taxon>
        <taxon>Pseudomonadota</taxon>
        <taxon>Alphaproteobacteria</taxon>
        <taxon>Geminicoccales</taxon>
        <taxon>Geminicoccaceae</taxon>
        <taxon>Arboricoccus</taxon>
    </lineage>
</organism>
<feature type="modified residue" description="4-aspartylphosphate" evidence="1">
    <location>
        <position position="68"/>
    </location>
</feature>
<evidence type="ECO:0000313" key="4">
    <source>
        <dbReference type="Proteomes" id="UP000197065"/>
    </source>
</evidence>
<dbReference type="Proteomes" id="UP000197065">
    <property type="component" value="Unassembled WGS sequence"/>
</dbReference>
<dbReference type="GO" id="GO:0000160">
    <property type="term" value="P:phosphorelay signal transduction system"/>
    <property type="evidence" value="ECO:0007669"/>
    <property type="project" value="InterPro"/>
</dbReference>
<reference evidence="3 4" key="1">
    <citation type="submission" date="2017-06" db="EMBL/GenBank/DDBJ databases">
        <authorList>
            <person name="Kim H.J."/>
            <person name="Triplett B.A."/>
        </authorList>
    </citation>
    <scope>NUCLEOTIDE SEQUENCE [LARGE SCALE GENOMIC DNA]</scope>
    <source>
        <strain evidence="3 4">B29T1</strain>
    </source>
</reference>
<evidence type="ECO:0000259" key="2">
    <source>
        <dbReference type="PROSITE" id="PS50110"/>
    </source>
</evidence>
<sequence length="148" mass="16395">MTETSHSSPPQEDGLGERVVLLLEDDDVHAAIIEHLLDSMGLLTLHVRDLAAARALLRERWVDMIVADLLLPDSMPMNSLSALLDLAERIPIVVVTAWMVPLHGLHGGTRLKLFDKCQFDPGAFKVLVRYLLSSAAPEERLNPFVDPL</sequence>
<dbReference type="RefSeq" id="WP_165769509.1">
    <property type="nucleotide sequence ID" value="NZ_FYEH01000005.1"/>
</dbReference>
<feature type="domain" description="Response regulatory" evidence="2">
    <location>
        <begin position="19"/>
        <end position="135"/>
    </location>
</feature>
<dbReference type="AlphaFoldDB" id="A0A212R3Y8"/>
<name>A0A212R3Y8_9PROT</name>
<keyword evidence="4" id="KW-1185">Reference proteome</keyword>
<dbReference type="Gene3D" id="3.40.50.2300">
    <property type="match status" value="1"/>
</dbReference>
<dbReference type="InterPro" id="IPR011006">
    <property type="entry name" value="CheY-like_superfamily"/>
</dbReference>
<dbReference type="InterPro" id="IPR001789">
    <property type="entry name" value="Sig_transdc_resp-reg_receiver"/>
</dbReference>
<dbReference type="SUPFAM" id="SSF52172">
    <property type="entry name" value="CheY-like"/>
    <property type="match status" value="1"/>
</dbReference>
<proteinExistence type="predicted"/>
<protein>
    <submittedName>
        <fullName evidence="3">Response regulator receiver domain-containing protein</fullName>
    </submittedName>
</protein>
<gene>
    <name evidence="3" type="ORF">SAMN07250955_105180</name>
</gene>
<accession>A0A212R3Y8</accession>
<dbReference type="EMBL" id="FYEH01000005">
    <property type="protein sequence ID" value="SNB66724.1"/>
    <property type="molecule type" value="Genomic_DNA"/>
</dbReference>
<evidence type="ECO:0000256" key="1">
    <source>
        <dbReference type="PROSITE-ProRule" id="PRU00169"/>
    </source>
</evidence>
<dbReference type="CDD" id="cd00156">
    <property type="entry name" value="REC"/>
    <property type="match status" value="1"/>
</dbReference>
<dbReference type="PROSITE" id="PS50110">
    <property type="entry name" value="RESPONSE_REGULATORY"/>
    <property type="match status" value="1"/>
</dbReference>